<dbReference type="PANTHER" id="PTHR10909:SF250">
    <property type="entry name" value="PEROXISOMAL ACYL-COENZYME A OXIDASE 1"/>
    <property type="match status" value="1"/>
</dbReference>
<dbReference type="SUPFAM" id="SSF56645">
    <property type="entry name" value="Acyl-CoA dehydrogenase NM domain-like"/>
    <property type="match status" value="1"/>
</dbReference>
<evidence type="ECO:0000259" key="13">
    <source>
        <dbReference type="Pfam" id="PF14749"/>
    </source>
</evidence>
<dbReference type="FunFam" id="2.40.110.10:FF:000003">
    <property type="entry name" value="Acyl-coenzyme A oxidase"/>
    <property type="match status" value="1"/>
</dbReference>
<evidence type="ECO:0000259" key="12">
    <source>
        <dbReference type="Pfam" id="PF01756"/>
    </source>
</evidence>
<dbReference type="GO" id="GO:0005777">
    <property type="term" value="C:peroxisome"/>
    <property type="evidence" value="ECO:0007669"/>
    <property type="project" value="UniProtKB-SubCell"/>
</dbReference>
<organism evidence="15 16">
    <name type="scientific">Pterulicium gracile</name>
    <dbReference type="NCBI Taxonomy" id="1884261"/>
    <lineage>
        <taxon>Eukaryota</taxon>
        <taxon>Fungi</taxon>
        <taxon>Dikarya</taxon>
        <taxon>Basidiomycota</taxon>
        <taxon>Agaricomycotina</taxon>
        <taxon>Agaricomycetes</taxon>
        <taxon>Agaricomycetidae</taxon>
        <taxon>Agaricales</taxon>
        <taxon>Pleurotineae</taxon>
        <taxon>Pterulaceae</taxon>
        <taxon>Pterulicium</taxon>
    </lineage>
</organism>
<feature type="non-terminal residue" evidence="15">
    <location>
        <position position="1"/>
    </location>
</feature>
<comment type="cofactor">
    <cofactor evidence="1">
        <name>FAD</name>
        <dbReference type="ChEBI" id="CHEBI:57692"/>
    </cofactor>
</comment>
<evidence type="ECO:0000256" key="11">
    <source>
        <dbReference type="PIRSR" id="PIRSR000168-2"/>
    </source>
</evidence>
<dbReference type="InterPro" id="IPR012258">
    <property type="entry name" value="Acyl-CoA_oxidase"/>
</dbReference>
<evidence type="ECO:0000256" key="2">
    <source>
        <dbReference type="ARBA" id="ARBA00004275"/>
    </source>
</evidence>
<evidence type="ECO:0000256" key="5">
    <source>
        <dbReference type="ARBA" id="ARBA00022827"/>
    </source>
</evidence>
<dbReference type="Gene3D" id="2.40.110.10">
    <property type="entry name" value="Butyryl-CoA Dehydrogenase, subunit A, domain 2"/>
    <property type="match status" value="1"/>
</dbReference>
<keyword evidence="4" id="KW-0285">Flavoprotein</keyword>
<dbReference type="GO" id="GO:0055088">
    <property type="term" value="P:lipid homeostasis"/>
    <property type="evidence" value="ECO:0007669"/>
    <property type="project" value="TreeGrafter"/>
</dbReference>
<dbReference type="Pfam" id="PF14749">
    <property type="entry name" value="Acyl-CoA_ox_N"/>
    <property type="match status" value="1"/>
</dbReference>
<dbReference type="InterPro" id="IPR037069">
    <property type="entry name" value="AcylCoA_DH/ox_N_sf"/>
</dbReference>
<evidence type="ECO:0000256" key="9">
    <source>
        <dbReference type="ARBA" id="ARBA00023140"/>
    </source>
</evidence>
<comment type="subcellular location">
    <subcellularLocation>
        <location evidence="2">Peroxisome</location>
    </subcellularLocation>
</comment>
<evidence type="ECO:0000256" key="4">
    <source>
        <dbReference type="ARBA" id="ARBA00022630"/>
    </source>
</evidence>
<evidence type="ECO:0000256" key="1">
    <source>
        <dbReference type="ARBA" id="ARBA00001974"/>
    </source>
</evidence>
<evidence type="ECO:0000256" key="8">
    <source>
        <dbReference type="ARBA" id="ARBA00023098"/>
    </source>
</evidence>
<keyword evidence="8" id="KW-0443">Lipid metabolism</keyword>
<feature type="active site" description="Proton acceptor" evidence="10">
    <location>
        <position position="368"/>
    </location>
</feature>
<dbReference type="InterPro" id="IPR055060">
    <property type="entry name" value="ACOX_C_alpha1"/>
</dbReference>
<protein>
    <recommendedName>
        <fullName evidence="17">Acyl-CoA oxidase</fullName>
    </recommendedName>
</protein>
<dbReference type="InterPro" id="IPR046373">
    <property type="entry name" value="Acyl-CoA_Oxase/DH_mid-dom_sf"/>
</dbReference>
<name>A0A5C3QIZ2_9AGAR</name>
<dbReference type="SUPFAM" id="SSF47203">
    <property type="entry name" value="Acyl-CoA dehydrogenase C-terminal domain-like"/>
    <property type="match status" value="2"/>
</dbReference>
<dbReference type="InterPro" id="IPR029320">
    <property type="entry name" value="Acyl-CoA_ox_N"/>
</dbReference>
<dbReference type="GO" id="GO:0033540">
    <property type="term" value="P:fatty acid beta-oxidation using acyl-CoA oxidase"/>
    <property type="evidence" value="ECO:0007669"/>
    <property type="project" value="TreeGrafter"/>
</dbReference>
<accession>A0A5C3QIZ2</accession>
<evidence type="ECO:0000256" key="6">
    <source>
        <dbReference type="ARBA" id="ARBA00022832"/>
    </source>
</evidence>
<dbReference type="Pfam" id="PF01756">
    <property type="entry name" value="ACOX"/>
    <property type="match status" value="1"/>
</dbReference>
<dbReference type="InterPro" id="IPR036250">
    <property type="entry name" value="AcylCo_DH-like_C"/>
</dbReference>
<feature type="binding site" evidence="11">
    <location>
        <position position="85"/>
    </location>
    <ligand>
        <name>FAD</name>
        <dbReference type="ChEBI" id="CHEBI:57692"/>
    </ligand>
</feature>
<keyword evidence="6" id="KW-0276">Fatty acid metabolism</keyword>
<dbReference type="STRING" id="1884261.A0A5C3QIZ2"/>
<gene>
    <name evidence="15" type="ORF">BDV98DRAFT_509192</name>
</gene>
<evidence type="ECO:0000259" key="14">
    <source>
        <dbReference type="Pfam" id="PF22924"/>
    </source>
</evidence>
<evidence type="ECO:0000313" key="15">
    <source>
        <dbReference type="EMBL" id="TFL00431.1"/>
    </source>
</evidence>
<dbReference type="Gene3D" id="1.20.140.10">
    <property type="entry name" value="Butyryl-CoA Dehydrogenase, subunit A, domain 3"/>
    <property type="match status" value="2"/>
</dbReference>
<dbReference type="Pfam" id="PF22924">
    <property type="entry name" value="ACOX_C_alpha1"/>
    <property type="match status" value="1"/>
</dbReference>
<keyword evidence="16" id="KW-1185">Reference proteome</keyword>
<evidence type="ECO:0000256" key="7">
    <source>
        <dbReference type="ARBA" id="ARBA00023002"/>
    </source>
</evidence>
<dbReference type="AlphaFoldDB" id="A0A5C3QIZ2"/>
<evidence type="ECO:0008006" key="17">
    <source>
        <dbReference type="Google" id="ProtNLM"/>
    </source>
</evidence>
<dbReference type="PANTHER" id="PTHR10909">
    <property type="entry name" value="ELECTRON TRANSPORT OXIDOREDUCTASE"/>
    <property type="match status" value="1"/>
</dbReference>
<comment type="similarity">
    <text evidence="3">Belongs to the acyl-CoA oxidase family.</text>
</comment>
<dbReference type="EMBL" id="ML178829">
    <property type="protein sequence ID" value="TFL00431.1"/>
    <property type="molecule type" value="Genomic_DNA"/>
</dbReference>
<dbReference type="PIRSF" id="PIRSF000168">
    <property type="entry name" value="Acyl-CoA_oxidase"/>
    <property type="match status" value="1"/>
</dbReference>
<evidence type="ECO:0000313" key="16">
    <source>
        <dbReference type="Proteomes" id="UP000305067"/>
    </source>
</evidence>
<feature type="domain" description="Acyl-CoA oxidase C-alpha1" evidence="14">
    <location>
        <begin position="195"/>
        <end position="383"/>
    </location>
</feature>
<keyword evidence="5 11" id="KW-0274">FAD</keyword>
<evidence type="ECO:0000256" key="10">
    <source>
        <dbReference type="PIRSR" id="PIRSR000168-1"/>
    </source>
</evidence>
<reference evidence="15 16" key="1">
    <citation type="journal article" date="2019" name="Nat. Ecol. Evol.">
        <title>Megaphylogeny resolves global patterns of mushroom evolution.</title>
        <authorList>
            <person name="Varga T."/>
            <person name="Krizsan K."/>
            <person name="Foldi C."/>
            <person name="Dima B."/>
            <person name="Sanchez-Garcia M."/>
            <person name="Sanchez-Ramirez S."/>
            <person name="Szollosi G.J."/>
            <person name="Szarkandi J.G."/>
            <person name="Papp V."/>
            <person name="Albert L."/>
            <person name="Andreopoulos W."/>
            <person name="Angelini C."/>
            <person name="Antonin V."/>
            <person name="Barry K.W."/>
            <person name="Bougher N.L."/>
            <person name="Buchanan P."/>
            <person name="Buyck B."/>
            <person name="Bense V."/>
            <person name="Catcheside P."/>
            <person name="Chovatia M."/>
            <person name="Cooper J."/>
            <person name="Damon W."/>
            <person name="Desjardin D."/>
            <person name="Finy P."/>
            <person name="Geml J."/>
            <person name="Haridas S."/>
            <person name="Hughes K."/>
            <person name="Justo A."/>
            <person name="Karasinski D."/>
            <person name="Kautmanova I."/>
            <person name="Kiss B."/>
            <person name="Kocsube S."/>
            <person name="Kotiranta H."/>
            <person name="LaButti K.M."/>
            <person name="Lechner B.E."/>
            <person name="Liimatainen K."/>
            <person name="Lipzen A."/>
            <person name="Lukacs Z."/>
            <person name="Mihaltcheva S."/>
            <person name="Morgado L.N."/>
            <person name="Niskanen T."/>
            <person name="Noordeloos M.E."/>
            <person name="Ohm R.A."/>
            <person name="Ortiz-Santana B."/>
            <person name="Ovrebo C."/>
            <person name="Racz N."/>
            <person name="Riley R."/>
            <person name="Savchenko A."/>
            <person name="Shiryaev A."/>
            <person name="Soop K."/>
            <person name="Spirin V."/>
            <person name="Szebenyi C."/>
            <person name="Tomsovsky M."/>
            <person name="Tulloss R.E."/>
            <person name="Uehling J."/>
            <person name="Grigoriev I.V."/>
            <person name="Vagvolgyi C."/>
            <person name="Papp T."/>
            <person name="Martin F.M."/>
            <person name="Miettinen O."/>
            <person name="Hibbett D.S."/>
            <person name="Nagy L.G."/>
        </authorList>
    </citation>
    <scope>NUCLEOTIDE SEQUENCE [LARGE SCALE GENOMIC DNA]</scope>
    <source>
        <strain evidence="15 16">CBS 309.79</strain>
    </source>
</reference>
<proteinExistence type="inferred from homology"/>
<dbReference type="GO" id="GO:0071949">
    <property type="term" value="F:FAD binding"/>
    <property type="evidence" value="ECO:0007669"/>
    <property type="project" value="InterPro"/>
</dbReference>
<dbReference type="GO" id="GO:0005504">
    <property type="term" value="F:fatty acid binding"/>
    <property type="evidence" value="ECO:0007669"/>
    <property type="project" value="TreeGrafter"/>
</dbReference>
<dbReference type="Gene3D" id="1.10.540.10">
    <property type="entry name" value="Acyl-CoA dehydrogenase/oxidase, N-terminal domain"/>
    <property type="match status" value="1"/>
</dbReference>
<dbReference type="Proteomes" id="UP000305067">
    <property type="component" value="Unassembled WGS sequence"/>
</dbReference>
<keyword evidence="7" id="KW-0560">Oxidoreductase</keyword>
<feature type="domain" description="Acyl-coenzyme A oxidase N-terminal" evidence="13">
    <location>
        <begin position="3"/>
        <end position="40"/>
    </location>
</feature>
<sequence length="620" mass="67358">LINASPFGLHPAMFLPTLKLMCDEEQKGWWVDRAERGEIIGTYVQTELGHGTFLRGLETTATLDLATDEWVIHSPTLTSAKYWPGGLGFSCSHAIVMARLLIPTRSSSSREQKYADYGPQPFLLRLRSSSPPHAPLPGITLGDIGPKMGLNTTDNGFAKFNQVRIPRRHMLMRDARVEKDGTFTKRKGDGGKAAYGTMIWTRNLIVETVAFQLAMAAVIAIRYSVVREQGVGMGPAALLSSSSLQEQEPASRIKEVAIIHYRTQQYRLFTALSHAFALVFASQALDDLYKRHLALSTFPPSNAPTHPRNPLALLPSTHLYTALIKALSTTLSSALTEDLRRCCGGHGYSLLSGLPEIVTSVVPTATLEGENVVMWGQGARGLVKIAKGIREGRFGGERGVEGEMEGCGYLVEGYERGEAVLPRDDVNWGDIGMVVKLFEERASTLIFEAESLVREGEGAAEAWNEHAMALSAAARAHAELFVLRAFVRVVHGQLVLSPETHSTLSTLLSLHALSTLLTPTICPSSPSPSTFLTHSSLRPSHLRSINATISQLLKELVPEAVRLTDGWEFSDAMLRSALGCADGDVYERMWAWTGQVGLNGAGVVGALGDGVAENPVRARL</sequence>
<dbReference type="OrthoDB" id="538336at2759"/>
<dbReference type="InterPro" id="IPR009100">
    <property type="entry name" value="AcylCoA_DH/oxidase_NM_dom_sf"/>
</dbReference>
<feature type="binding site" evidence="11">
    <location>
        <position position="46"/>
    </location>
    <ligand>
        <name>FAD</name>
        <dbReference type="ChEBI" id="CHEBI:57692"/>
    </ligand>
</feature>
<dbReference type="GO" id="GO:0003997">
    <property type="term" value="F:acyl-CoA oxidase activity"/>
    <property type="evidence" value="ECO:0007669"/>
    <property type="project" value="InterPro"/>
</dbReference>
<keyword evidence="9" id="KW-0576">Peroxisome</keyword>
<evidence type="ECO:0000256" key="3">
    <source>
        <dbReference type="ARBA" id="ARBA00006288"/>
    </source>
</evidence>
<dbReference type="InterPro" id="IPR002655">
    <property type="entry name" value="Acyl-CoA_oxidase_C"/>
</dbReference>
<feature type="domain" description="Acyl-CoA oxidase C-terminal" evidence="12">
    <location>
        <begin position="433"/>
        <end position="595"/>
    </location>
</feature>